<feature type="transmembrane region" description="Helical" evidence="1">
    <location>
        <begin position="12"/>
        <end position="33"/>
    </location>
</feature>
<evidence type="ECO:0000313" key="3">
    <source>
        <dbReference type="Proteomes" id="UP000509704"/>
    </source>
</evidence>
<evidence type="ECO:0000256" key="1">
    <source>
        <dbReference type="SAM" id="Phobius"/>
    </source>
</evidence>
<organism evidence="2 3">
    <name type="scientific">Zygotorulaspora mrakii</name>
    <name type="common">Zygosaccharomyces mrakii</name>
    <dbReference type="NCBI Taxonomy" id="42260"/>
    <lineage>
        <taxon>Eukaryota</taxon>
        <taxon>Fungi</taxon>
        <taxon>Dikarya</taxon>
        <taxon>Ascomycota</taxon>
        <taxon>Saccharomycotina</taxon>
        <taxon>Saccharomycetes</taxon>
        <taxon>Saccharomycetales</taxon>
        <taxon>Saccharomycetaceae</taxon>
        <taxon>Zygotorulaspora</taxon>
    </lineage>
</organism>
<reference evidence="2 3" key="1">
    <citation type="submission" date="2020-07" db="EMBL/GenBank/DDBJ databases">
        <title>The yeast mating-type switching endonuclease HO is a domesticated member of an unorthodox homing genetic element family.</title>
        <authorList>
            <person name="Coughlan A.Y."/>
            <person name="Lombardi L."/>
            <person name="Braun-Galleani S."/>
            <person name="Martos A.R."/>
            <person name="Galeote V."/>
            <person name="Bigey F."/>
            <person name="Dequin S."/>
            <person name="Byrne K.P."/>
            <person name="Wolfe K.H."/>
        </authorList>
    </citation>
    <scope>NUCLEOTIDE SEQUENCE [LARGE SCALE GENOMIC DNA]</scope>
    <source>
        <strain evidence="2 3">NRRL Y-6702</strain>
    </source>
</reference>
<evidence type="ECO:0000313" key="2">
    <source>
        <dbReference type="EMBL" id="QLG70642.1"/>
    </source>
</evidence>
<dbReference type="RefSeq" id="XP_037142370.1">
    <property type="nucleotide sequence ID" value="XM_037286475.1"/>
</dbReference>
<protein>
    <submittedName>
        <fullName evidence="2">Uncharacterized protein</fullName>
    </submittedName>
</protein>
<name>A0A7H9AYJ1_ZYGMR</name>
<dbReference type="KEGG" id="zmk:HG535_0A05830"/>
<keyword evidence="1" id="KW-0472">Membrane</keyword>
<dbReference type="AlphaFoldDB" id="A0A7H9AYJ1"/>
<keyword evidence="1" id="KW-1133">Transmembrane helix</keyword>
<dbReference type="OrthoDB" id="4064202at2759"/>
<proteinExistence type="predicted"/>
<keyword evidence="1" id="KW-0812">Transmembrane</keyword>
<sequence>MIERIWQAVMILFRIYQYACYSFVFMILSPVILLYMFDITLYLFRLMIYFMRFQVYLIKNRCIPETRIVHRTGGSFAWKMKMREKETEPEEECDSSNTSILSAFRDSKESLLDDSASISSNYSLVGSQATPRAFHSSRNNSIITLDSAQMSILAAHAEICKLRRGKKSDVEVSLDRYENRCVPTKAI</sequence>
<gene>
    <name evidence="2" type="ORF">HG535_0A05830</name>
</gene>
<dbReference type="Proteomes" id="UP000509704">
    <property type="component" value="Chromosome 1"/>
</dbReference>
<accession>A0A7H9AYJ1</accession>
<dbReference type="GeneID" id="59234278"/>
<keyword evidence="3" id="KW-1185">Reference proteome</keyword>
<dbReference type="EMBL" id="CP058604">
    <property type="protein sequence ID" value="QLG70642.1"/>
    <property type="molecule type" value="Genomic_DNA"/>
</dbReference>